<feature type="chain" id="PRO_5038786926" description="Lipoprotein" evidence="2">
    <location>
        <begin position="24"/>
        <end position="156"/>
    </location>
</feature>
<keyword evidence="2" id="KW-0732">Signal</keyword>
<dbReference type="Proteomes" id="UP000290408">
    <property type="component" value="Chromosome"/>
</dbReference>
<protein>
    <recommendedName>
        <fullName evidence="5">Lipoprotein</fullName>
    </recommendedName>
</protein>
<evidence type="ECO:0008006" key="5">
    <source>
        <dbReference type="Google" id="ProtNLM"/>
    </source>
</evidence>
<accession>A0A4P6MQJ3</accession>
<feature type="region of interest" description="Disordered" evidence="1">
    <location>
        <begin position="25"/>
        <end position="44"/>
    </location>
</feature>
<feature type="signal peptide" evidence="2">
    <location>
        <begin position="1"/>
        <end position="23"/>
    </location>
</feature>
<sequence length="156" mass="16212">MSLRHLAGLLALALALLSGCSLVPSGSDDGGDGPVKNVDERGLRTDLDPLTKRFPAIGQPTSATWESGTLGDSRAAPGPSTYWIDAVVALEPQVATTLRSTSSDAGPAGPDLVQAVAEEVDGESYRKVALTGPQMWQVDAWLVDDSDVLVISARGQ</sequence>
<gene>
    <name evidence="3" type="ORF">EXU32_02235</name>
</gene>
<proteinExistence type="predicted"/>
<dbReference type="EMBL" id="CP036164">
    <property type="protein sequence ID" value="QBF45189.1"/>
    <property type="molecule type" value="Genomic_DNA"/>
</dbReference>
<keyword evidence="4" id="KW-1185">Reference proteome</keyword>
<name>A0A4P6MQJ3_9MICO</name>
<evidence type="ECO:0000256" key="2">
    <source>
        <dbReference type="SAM" id="SignalP"/>
    </source>
</evidence>
<reference evidence="3 4" key="1">
    <citation type="submission" date="2019-02" db="EMBL/GenBank/DDBJ databases">
        <title>Genomic data mining of an Antarctic deep-sea actinobacterium, Janibacterlimosus P3-3-X1.</title>
        <authorList>
            <person name="Liao L."/>
            <person name="Chen B."/>
        </authorList>
    </citation>
    <scope>NUCLEOTIDE SEQUENCE [LARGE SCALE GENOMIC DNA]</scope>
    <source>
        <strain evidence="3 4">P3-3-X1</strain>
    </source>
</reference>
<evidence type="ECO:0000313" key="4">
    <source>
        <dbReference type="Proteomes" id="UP000290408"/>
    </source>
</evidence>
<dbReference type="OrthoDB" id="5118825at2"/>
<dbReference type="RefSeq" id="WP_130628430.1">
    <property type="nucleotide sequence ID" value="NZ_CP036164.1"/>
</dbReference>
<dbReference type="PROSITE" id="PS51257">
    <property type="entry name" value="PROKAR_LIPOPROTEIN"/>
    <property type="match status" value="1"/>
</dbReference>
<evidence type="ECO:0000256" key="1">
    <source>
        <dbReference type="SAM" id="MobiDB-lite"/>
    </source>
</evidence>
<dbReference type="KEGG" id="jli:EXU32_02235"/>
<dbReference type="AlphaFoldDB" id="A0A4P6MQJ3"/>
<evidence type="ECO:0000313" key="3">
    <source>
        <dbReference type="EMBL" id="QBF45189.1"/>
    </source>
</evidence>
<organism evidence="3 4">
    <name type="scientific">Janibacter limosus</name>
    <dbReference type="NCBI Taxonomy" id="53458"/>
    <lineage>
        <taxon>Bacteria</taxon>
        <taxon>Bacillati</taxon>
        <taxon>Actinomycetota</taxon>
        <taxon>Actinomycetes</taxon>
        <taxon>Micrococcales</taxon>
        <taxon>Intrasporangiaceae</taxon>
        <taxon>Janibacter</taxon>
    </lineage>
</organism>